<evidence type="ECO:0000256" key="7">
    <source>
        <dbReference type="ARBA" id="ARBA00022949"/>
    </source>
</evidence>
<keyword evidence="5 12" id="KW-0812">Transmembrane</keyword>
<feature type="transmembrane region" description="Helical" evidence="12">
    <location>
        <begin position="272"/>
        <end position="289"/>
    </location>
</feature>
<comment type="similarity">
    <text evidence="12">Belongs to the pannexin family.</text>
</comment>
<accession>A0A2J7PH97</accession>
<evidence type="ECO:0000313" key="14">
    <source>
        <dbReference type="Proteomes" id="UP000235965"/>
    </source>
</evidence>
<dbReference type="Pfam" id="PF00876">
    <property type="entry name" value="Innexin"/>
    <property type="match status" value="2"/>
</dbReference>
<dbReference type="AlphaFoldDB" id="A0A2J7PH97"/>
<dbReference type="STRING" id="105785.A0A2J7PH97"/>
<evidence type="ECO:0000256" key="8">
    <source>
        <dbReference type="ARBA" id="ARBA00022989"/>
    </source>
</evidence>
<gene>
    <name evidence="13" type="primary">shakB_0</name>
    <name evidence="12" type="synonym">inx</name>
    <name evidence="13" type="ORF">B7P43_G12470</name>
</gene>
<name>A0A2J7PH97_9NEOP</name>
<dbReference type="EMBL" id="NEVH01025142">
    <property type="protein sequence ID" value="PNF15698.1"/>
    <property type="molecule type" value="Genomic_DNA"/>
</dbReference>
<dbReference type="GO" id="GO:0005243">
    <property type="term" value="F:gap junction channel activity"/>
    <property type="evidence" value="ECO:0007669"/>
    <property type="project" value="TreeGrafter"/>
</dbReference>
<keyword evidence="6" id="KW-0303">Gap junction</keyword>
<reference evidence="13 14" key="1">
    <citation type="submission" date="2017-12" db="EMBL/GenBank/DDBJ databases">
        <title>Hemimetabolous genomes reveal molecular basis of termite eusociality.</title>
        <authorList>
            <person name="Harrison M.C."/>
            <person name="Jongepier E."/>
            <person name="Robertson H.M."/>
            <person name="Arning N."/>
            <person name="Bitard-Feildel T."/>
            <person name="Chao H."/>
            <person name="Childers C.P."/>
            <person name="Dinh H."/>
            <person name="Doddapaneni H."/>
            <person name="Dugan S."/>
            <person name="Gowin J."/>
            <person name="Greiner C."/>
            <person name="Han Y."/>
            <person name="Hu H."/>
            <person name="Hughes D.S.T."/>
            <person name="Huylmans A.-K."/>
            <person name="Kemena C."/>
            <person name="Kremer L.P.M."/>
            <person name="Lee S.L."/>
            <person name="Lopez-Ezquerra A."/>
            <person name="Mallet L."/>
            <person name="Monroy-Kuhn J.M."/>
            <person name="Moser A."/>
            <person name="Murali S.C."/>
            <person name="Muzny D.M."/>
            <person name="Otani S."/>
            <person name="Piulachs M.-D."/>
            <person name="Poelchau M."/>
            <person name="Qu J."/>
            <person name="Schaub F."/>
            <person name="Wada-Katsumata A."/>
            <person name="Worley K.C."/>
            <person name="Xie Q."/>
            <person name="Ylla G."/>
            <person name="Poulsen M."/>
            <person name="Gibbs R.A."/>
            <person name="Schal C."/>
            <person name="Richards S."/>
            <person name="Belles X."/>
            <person name="Korb J."/>
            <person name="Bornberg-Bauer E."/>
        </authorList>
    </citation>
    <scope>NUCLEOTIDE SEQUENCE [LARGE SCALE GENOMIC DNA]</scope>
    <source>
        <tissue evidence="13">Whole body</tissue>
    </source>
</reference>
<evidence type="ECO:0000256" key="2">
    <source>
        <dbReference type="ARBA" id="ARBA00004651"/>
    </source>
</evidence>
<dbReference type="PANTHER" id="PTHR11893">
    <property type="entry name" value="INNEXIN"/>
    <property type="match status" value="1"/>
</dbReference>
<evidence type="ECO:0000256" key="10">
    <source>
        <dbReference type="ARBA" id="ARBA00023136"/>
    </source>
</evidence>
<keyword evidence="10 12" id="KW-0472">Membrane</keyword>
<keyword evidence="3 12" id="KW-0813">Transport</keyword>
<dbReference type="InParanoid" id="A0A2J7PH97"/>
<evidence type="ECO:0000256" key="11">
    <source>
        <dbReference type="ARBA" id="ARBA00023303"/>
    </source>
</evidence>
<comment type="caution">
    <text evidence="13">The sequence shown here is derived from an EMBL/GenBank/DDBJ whole genome shotgun (WGS) entry which is preliminary data.</text>
</comment>
<evidence type="ECO:0000256" key="3">
    <source>
        <dbReference type="ARBA" id="ARBA00022448"/>
    </source>
</evidence>
<dbReference type="GO" id="GO:0034220">
    <property type="term" value="P:monoatomic ion transmembrane transport"/>
    <property type="evidence" value="ECO:0007669"/>
    <property type="project" value="UniProtKB-KW"/>
</dbReference>
<evidence type="ECO:0000256" key="6">
    <source>
        <dbReference type="ARBA" id="ARBA00022868"/>
    </source>
</evidence>
<dbReference type="PRINTS" id="PR01262">
    <property type="entry name" value="INNEXIN"/>
</dbReference>
<keyword evidence="8 12" id="KW-1133">Transmembrane helix</keyword>
<protein>
    <recommendedName>
        <fullName evidence="12">Innexin</fullName>
    </recommendedName>
</protein>
<dbReference type="FunCoup" id="A0A2J7PH97">
    <property type="interactions" value="44"/>
</dbReference>
<comment type="function">
    <text evidence="12">Structural component of the gap junctions.</text>
</comment>
<evidence type="ECO:0000256" key="4">
    <source>
        <dbReference type="ARBA" id="ARBA00022475"/>
    </source>
</evidence>
<dbReference type="InterPro" id="IPR000990">
    <property type="entry name" value="Innexin"/>
</dbReference>
<dbReference type="PANTHER" id="PTHR11893:SF40">
    <property type="entry name" value="INNEXIN SHAKING-B"/>
    <property type="match status" value="1"/>
</dbReference>
<evidence type="ECO:0000256" key="1">
    <source>
        <dbReference type="ARBA" id="ARBA00004610"/>
    </source>
</evidence>
<dbReference type="PROSITE" id="PS51013">
    <property type="entry name" value="PANNEXIN"/>
    <property type="match status" value="2"/>
</dbReference>
<evidence type="ECO:0000313" key="13">
    <source>
        <dbReference type="EMBL" id="PNF15698.1"/>
    </source>
</evidence>
<comment type="caution">
    <text evidence="12">Lacks conserved residue(s) required for the propagation of feature annotation.</text>
</comment>
<feature type="transmembrane region" description="Helical" evidence="12">
    <location>
        <begin position="26"/>
        <end position="43"/>
    </location>
</feature>
<keyword evidence="11 12" id="KW-0407">Ion channel</keyword>
<evidence type="ECO:0000256" key="12">
    <source>
        <dbReference type="RuleBase" id="RU010713"/>
    </source>
</evidence>
<evidence type="ECO:0000256" key="9">
    <source>
        <dbReference type="ARBA" id="ARBA00023065"/>
    </source>
</evidence>
<sequence>MLDIFRGLKNLIKVSHIHIDSPVFRLHYSITVMILIAFSLIVTTRQYVGNPIDCVHTKDIPEDVLNTFCWIHSTYTLKSAFNKTVGKDVPFKGVDNSRGKTGDQKYYRYYQWVCFCLFFQVDSLLSWAQSIDPVPTSLNTNRTTDIAQELIELTHHCHELLVQMFRLFDGLKSFFKSRRVSTSGSVFRLHYQGTVAILLTWTLVLAARQYVGEPINCIHSKDLPHDVINTFCWVHSTFSLESAFTKRVGSDISHPGVDNSLGGQKAKREHRYYQWVVFCLFLQAILFYAPRWLWKNWEGGKLHALMMDLDIGIISEVEKKQKKKLLLEYLCDNLTYHNWWAYRYYLCEVLALVNVIGQMFLMDRFFDGEFLMFGIDVLKFMESDQEDRVDPMIYIFPRMTKCTFYKYGVSGEVERHDAVCILPLNVVNEKIYIFLWFWFLILGVLTIGCVLYRVVIIMSPRMRVYLLRIRFRLIRSDDIRTIVRYSKMGDWFLFYMLGENVDSMIFRDVMHELAHRVSQYRGARGELTEA</sequence>
<feature type="transmembrane region" description="Helical" evidence="12">
    <location>
        <begin position="431"/>
        <end position="455"/>
    </location>
</feature>
<dbReference type="GO" id="GO:0005886">
    <property type="term" value="C:plasma membrane"/>
    <property type="evidence" value="ECO:0007669"/>
    <property type="project" value="UniProtKB-SubCell"/>
</dbReference>
<keyword evidence="7" id="KW-0965">Cell junction</keyword>
<organism evidence="13 14">
    <name type="scientific">Cryptotermes secundus</name>
    <dbReference type="NCBI Taxonomy" id="105785"/>
    <lineage>
        <taxon>Eukaryota</taxon>
        <taxon>Metazoa</taxon>
        <taxon>Ecdysozoa</taxon>
        <taxon>Arthropoda</taxon>
        <taxon>Hexapoda</taxon>
        <taxon>Insecta</taxon>
        <taxon>Pterygota</taxon>
        <taxon>Neoptera</taxon>
        <taxon>Polyneoptera</taxon>
        <taxon>Dictyoptera</taxon>
        <taxon>Blattodea</taxon>
        <taxon>Blattoidea</taxon>
        <taxon>Termitoidae</taxon>
        <taxon>Kalotermitidae</taxon>
        <taxon>Cryptotermitinae</taxon>
        <taxon>Cryptotermes</taxon>
    </lineage>
</organism>
<dbReference type="GO" id="GO:0005921">
    <property type="term" value="C:gap junction"/>
    <property type="evidence" value="ECO:0007669"/>
    <property type="project" value="UniProtKB-SubCell"/>
</dbReference>
<proteinExistence type="inferred from homology"/>
<dbReference type="Proteomes" id="UP000235965">
    <property type="component" value="Unassembled WGS sequence"/>
</dbReference>
<keyword evidence="4" id="KW-1003">Cell membrane</keyword>
<dbReference type="OrthoDB" id="5867527at2759"/>
<keyword evidence="9 12" id="KW-0406">Ion transport</keyword>
<comment type="subcellular location">
    <subcellularLocation>
        <location evidence="1">Cell junction</location>
        <location evidence="1">Gap junction</location>
    </subcellularLocation>
    <subcellularLocation>
        <location evidence="2 12">Cell membrane</location>
        <topology evidence="2 12">Multi-pass membrane protein</topology>
    </subcellularLocation>
</comment>
<keyword evidence="14" id="KW-1185">Reference proteome</keyword>
<evidence type="ECO:0000256" key="5">
    <source>
        <dbReference type="ARBA" id="ARBA00022692"/>
    </source>
</evidence>